<dbReference type="PRINTS" id="PR00344">
    <property type="entry name" value="BCTRLSENSOR"/>
</dbReference>
<sequence>MSETGHEQAAPGGLVDTLRRHVGLKVVSDLRLDGAGTRILFRSENAQKNEQPEILAVHSEDVLRLSALAGRSEVVTDLRIESPDEGGRMRTVTLILRENLGGTHWGSAVLMDAPEPRPAHQALAERARMADLGERALTLAHELRQPLFTISMANESLRLMLDRPDTTRSRLQTTASRIAEQVLRAQAIIKRTLGQAAEEKIVPRHTDVMEAAASAVEFLEALFQRADIAVERDAAGLSAGVALGRVEMEQVFVNVLRNAADSIQSRRAGGWDGEGRITIRLEGKSGDQVRCVVTDNGAGLSADLERLAFEPFFTTKAQEGTGLGLHICRQIMEKAQGGIRLAANPGHGARVEICLPPISGRLAPSDVVAA</sequence>
<comment type="catalytic activity">
    <reaction evidence="1">
        <text>ATP + protein L-histidine = ADP + protein N-phospho-L-histidine.</text>
        <dbReference type="EC" id="2.7.13.3"/>
    </reaction>
</comment>
<comment type="caution">
    <text evidence="5">The sequence shown here is derived from an EMBL/GenBank/DDBJ whole genome shotgun (WGS) entry which is preliminary data.</text>
</comment>
<evidence type="ECO:0000313" key="5">
    <source>
        <dbReference type="EMBL" id="PZQ51962.1"/>
    </source>
</evidence>
<evidence type="ECO:0000259" key="4">
    <source>
        <dbReference type="PROSITE" id="PS50109"/>
    </source>
</evidence>
<dbReference type="PROSITE" id="PS50109">
    <property type="entry name" value="HIS_KIN"/>
    <property type="match status" value="1"/>
</dbReference>
<evidence type="ECO:0000313" key="6">
    <source>
        <dbReference type="Proteomes" id="UP000249082"/>
    </source>
</evidence>
<accession>A0A2W5NEQ0</accession>
<dbReference type="AlphaFoldDB" id="A0A2W5NEQ0"/>
<protein>
    <recommendedName>
        <fullName evidence="2">histidine kinase</fullName>
        <ecNumber evidence="2">2.7.13.3</ecNumber>
    </recommendedName>
</protein>
<keyword evidence="3" id="KW-0597">Phosphoprotein</keyword>
<dbReference type="EC" id="2.7.13.3" evidence="2"/>
<dbReference type="InterPro" id="IPR036890">
    <property type="entry name" value="HATPase_C_sf"/>
</dbReference>
<dbReference type="Gene3D" id="3.30.565.10">
    <property type="entry name" value="Histidine kinase-like ATPase, C-terminal domain"/>
    <property type="match status" value="1"/>
</dbReference>
<dbReference type="PANTHER" id="PTHR43065">
    <property type="entry name" value="SENSOR HISTIDINE KINASE"/>
    <property type="match status" value="1"/>
</dbReference>
<evidence type="ECO:0000256" key="3">
    <source>
        <dbReference type="ARBA" id="ARBA00022553"/>
    </source>
</evidence>
<dbReference type="InterPro" id="IPR003594">
    <property type="entry name" value="HATPase_dom"/>
</dbReference>
<dbReference type="GO" id="GO:0000155">
    <property type="term" value="F:phosphorelay sensor kinase activity"/>
    <property type="evidence" value="ECO:0007669"/>
    <property type="project" value="InterPro"/>
</dbReference>
<keyword evidence="5" id="KW-0808">Transferase</keyword>
<dbReference type="PANTHER" id="PTHR43065:SF42">
    <property type="entry name" value="TWO-COMPONENT SENSOR PPRA"/>
    <property type="match status" value="1"/>
</dbReference>
<keyword evidence="5" id="KW-0418">Kinase</keyword>
<dbReference type="SUPFAM" id="SSF55874">
    <property type="entry name" value="ATPase domain of HSP90 chaperone/DNA topoisomerase II/histidine kinase"/>
    <property type="match status" value="1"/>
</dbReference>
<dbReference type="InterPro" id="IPR036097">
    <property type="entry name" value="HisK_dim/P_sf"/>
</dbReference>
<organism evidence="5 6">
    <name type="scientific">Novosphingobium pentaromativorans</name>
    <dbReference type="NCBI Taxonomy" id="205844"/>
    <lineage>
        <taxon>Bacteria</taxon>
        <taxon>Pseudomonadati</taxon>
        <taxon>Pseudomonadota</taxon>
        <taxon>Alphaproteobacteria</taxon>
        <taxon>Sphingomonadales</taxon>
        <taxon>Sphingomonadaceae</taxon>
        <taxon>Novosphingobium</taxon>
    </lineage>
</organism>
<dbReference type="Gene3D" id="1.10.287.130">
    <property type="match status" value="1"/>
</dbReference>
<dbReference type="EMBL" id="QFPX01000022">
    <property type="protein sequence ID" value="PZQ51962.1"/>
    <property type="molecule type" value="Genomic_DNA"/>
</dbReference>
<dbReference type="InterPro" id="IPR003661">
    <property type="entry name" value="HisK_dim/P_dom"/>
</dbReference>
<evidence type="ECO:0000256" key="1">
    <source>
        <dbReference type="ARBA" id="ARBA00000085"/>
    </source>
</evidence>
<feature type="domain" description="Histidine kinase" evidence="4">
    <location>
        <begin position="138"/>
        <end position="359"/>
    </location>
</feature>
<dbReference type="Proteomes" id="UP000249082">
    <property type="component" value="Unassembled WGS sequence"/>
</dbReference>
<dbReference type="InterPro" id="IPR005467">
    <property type="entry name" value="His_kinase_dom"/>
</dbReference>
<dbReference type="CDD" id="cd00082">
    <property type="entry name" value="HisKA"/>
    <property type="match status" value="1"/>
</dbReference>
<dbReference type="InterPro" id="IPR004358">
    <property type="entry name" value="Sig_transdc_His_kin-like_C"/>
</dbReference>
<dbReference type="SMART" id="SM00387">
    <property type="entry name" value="HATPase_c"/>
    <property type="match status" value="1"/>
</dbReference>
<gene>
    <name evidence="5" type="ORF">DI555_19960</name>
</gene>
<dbReference type="Pfam" id="PF02518">
    <property type="entry name" value="HATPase_c"/>
    <property type="match status" value="1"/>
</dbReference>
<proteinExistence type="predicted"/>
<evidence type="ECO:0000256" key="2">
    <source>
        <dbReference type="ARBA" id="ARBA00012438"/>
    </source>
</evidence>
<reference evidence="5 6" key="1">
    <citation type="submission" date="2017-08" db="EMBL/GenBank/DDBJ databases">
        <title>Infants hospitalized years apart are colonized by the same room-sourced microbial strains.</title>
        <authorList>
            <person name="Brooks B."/>
            <person name="Olm M.R."/>
            <person name="Firek B.A."/>
            <person name="Baker R."/>
            <person name="Thomas B.C."/>
            <person name="Morowitz M.J."/>
            <person name="Banfield J.F."/>
        </authorList>
    </citation>
    <scope>NUCLEOTIDE SEQUENCE [LARGE SCALE GENOMIC DNA]</scope>
    <source>
        <strain evidence="5">S2_005_002_R2_33</strain>
    </source>
</reference>
<dbReference type="SUPFAM" id="SSF47384">
    <property type="entry name" value="Homodimeric domain of signal transducing histidine kinase"/>
    <property type="match status" value="1"/>
</dbReference>
<name>A0A2W5NEQ0_9SPHN</name>